<reference evidence="3" key="1">
    <citation type="journal article" date="2019" name="Int. J. Syst. Evol. Microbiol.">
        <title>The Global Catalogue of Microorganisms (GCM) 10K type strain sequencing project: providing services to taxonomists for standard genome sequencing and annotation.</title>
        <authorList>
            <consortium name="The Broad Institute Genomics Platform"/>
            <consortium name="The Broad Institute Genome Sequencing Center for Infectious Disease"/>
            <person name="Wu L."/>
            <person name="Ma J."/>
        </authorList>
    </citation>
    <scope>NUCLEOTIDE SEQUENCE [LARGE SCALE GENOMIC DNA]</scope>
    <source>
        <strain evidence="3">KCTC 3913</strain>
    </source>
</reference>
<dbReference type="Proteomes" id="UP001597506">
    <property type="component" value="Unassembled WGS sequence"/>
</dbReference>
<keyword evidence="3" id="KW-1185">Reference proteome</keyword>
<accession>A0ABW5RQN8</accession>
<dbReference type="InterPro" id="IPR024419">
    <property type="entry name" value="YvrJ"/>
</dbReference>
<organism evidence="2 3">
    <name type="scientific">Bacillus seohaeanensis</name>
    <dbReference type="NCBI Taxonomy" id="284580"/>
    <lineage>
        <taxon>Bacteria</taxon>
        <taxon>Bacillati</taxon>
        <taxon>Bacillota</taxon>
        <taxon>Bacilli</taxon>
        <taxon>Bacillales</taxon>
        <taxon>Bacillaceae</taxon>
        <taxon>Bacillus</taxon>
    </lineage>
</organism>
<gene>
    <name evidence="2" type="ORF">ACFSUL_09220</name>
</gene>
<dbReference type="Pfam" id="PF12841">
    <property type="entry name" value="YvrJ"/>
    <property type="match status" value="1"/>
</dbReference>
<dbReference type="RefSeq" id="WP_084778666.1">
    <property type="nucleotide sequence ID" value="NZ_JBHUMF010000021.1"/>
</dbReference>
<keyword evidence="1" id="KW-1133">Transmembrane helix</keyword>
<keyword evidence="1" id="KW-0472">Membrane</keyword>
<keyword evidence="1" id="KW-0812">Transmembrane</keyword>
<sequence>MMPVDLPIWVALLGNFGFPIAITIYLFVRFERKIEKLETVIMQLSDVIKEIKHK</sequence>
<dbReference type="EMBL" id="JBHUMF010000021">
    <property type="protein sequence ID" value="MFD2680921.1"/>
    <property type="molecule type" value="Genomic_DNA"/>
</dbReference>
<protein>
    <submittedName>
        <fullName evidence="2">YvrJ family protein</fullName>
    </submittedName>
</protein>
<evidence type="ECO:0000313" key="2">
    <source>
        <dbReference type="EMBL" id="MFD2680921.1"/>
    </source>
</evidence>
<evidence type="ECO:0000313" key="3">
    <source>
        <dbReference type="Proteomes" id="UP001597506"/>
    </source>
</evidence>
<feature type="transmembrane region" description="Helical" evidence="1">
    <location>
        <begin position="6"/>
        <end position="28"/>
    </location>
</feature>
<name>A0ABW5RQN8_9BACI</name>
<evidence type="ECO:0000256" key="1">
    <source>
        <dbReference type="SAM" id="Phobius"/>
    </source>
</evidence>
<comment type="caution">
    <text evidence="2">The sequence shown here is derived from an EMBL/GenBank/DDBJ whole genome shotgun (WGS) entry which is preliminary data.</text>
</comment>
<proteinExistence type="predicted"/>